<keyword evidence="1" id="KW-0503">Monooxygenase</keyword>
<keyword evidence="1" id="KW-0560">Oxidoreductase</keyword>
<reference evidence="3" key="1">
    <citation type="submission" date="2025-08" db="UniProtKB">
        <authorList>
            <consortium name="RefSeq"/>
        </authorList>
    </citation>
    <scope>IDENTIFICATION</scope>
</reference>
<dbReference type="GO" id="GO:0004497">
    <property type="term" value="F:monooxygenase activity"/>
    <property type="evidence" value="ECO:0007669"/>
    <property type="project" value="UniProtKB-KW"/>
</dbReference>
<protein>
    <submittedName>
        <fullName evidence="3">Cytochrome P450 2C29-like</fullName>
    </submittedName>
</protein>
<dbReference type="GeneID" id="108251893"/>
<evidence type="ECO:0000313" key="2">
    <source>
        <dbReference type="Proteomes" id="UP000079169"/>
    </source>
</evidence>
<name>A0A1S4E6P1_DIACI</name>
<dbReference type="SUPFAM" id="SSF48264">
    <property type="entry name" value="Cytochrome P450"/>
    <property type="match status" value="1"/>
</dbReference>
<dbReference type="KEGG" id="dci:108251893"/>
<proteinExistence type="predicted"/>
<dbReference type="Proteomes" id="UP000079169">
    <property type="component" value="Unplaced"/>
</dbReference>
<dbReference type="GO" id="GO:0016705">
    <property type="term" value="F:oxidoreductase activity, acting on paired donors, with incorporation or reduction of molecular oxygen"/>
    <property type="evidence" value="ECO:0007669"/>
    <property type="project" value="InterPro"/>
</dbReference>
<sequence length="88" mass="10300">MLQKKAFEALQNFFRESIHEHRATLDPDHPRDLYDAYLIEQKNAQETGIDVDLWSEENLIILSSDIFSATCKRTRLDRTKMVGSTMVR</sequence>
<organism evidence="2 3">
    <name type="scientific">Diaphorina citri</name>
    <name type="common">Asian citrus psyllid</name>
    <dbReference type="NCBI Taxonomy" id="121845"/>
    <lineage>
        <taxon>Eukaryota</taxon>
        <taxon>Metazoa</taxon>
        <taxon>Ecdysozoa</taxon>
        <taxon>Arthropoda</taxon>
        <taxon>Hexapoda</taxon>
        <taxon>Insecta</taxon>
        <taxon>Pterygota</taxon>
        <taxon>Neoptera</taxon>
        <taxon>Paraneoptera</taxon>
        <taxon>Hemiptera</taxon>
        <taxon>Sternorrhyncha</taxon>
        <taxon>Psylloidea</taxon>
        <taxon>Psyllidae</taxon>
        <taxon>Diaphorininae</taxon>
        <taxon>Diaphorina</taxon>
    </lineage>
</organism>
<keyword evidence="2" id="KW-1185">Reference proteome</keyword>
<dbReference type="PaxDb" id="121845-A0A1S4E6P1"/>
<accession>A0A1S4E6P1</accession>
<evidence type="ECO:0000313" key="3">
    <source>
        <dbReference type="RefSeq" id="XP_017297885.1"/>
    </source>
</evidence>
<dbReference type="InterPro" id="IPR036396">
    <property type="entry name" value="Cyt_P450_sf"/>
</dbReference>
<dbReference type="RefSeq" id="XP_017297885.1">
    <property type="nucleotide sequence ID" value="XM_017442396.1"/>
</dbReference>
<dbReference type="Gene3D" id="1.10.630.10">
    <property type="entry name" value="Cytochrome P450"/>
    <property type="match status" value="1"/>
</dbReference>
<dbReference type="GO" id="GO:0020037">
    <property type="term" value="F:heme binding"/>
    <property type="evidence" value="ECO:0007669"/>
    <property type="project" value="InterPro"/>
</dbReference>
<gene>
    <name evidence="3" type="primary">LOC108251893</name>
</gene>
<evidence type="ECO:0000256" key="1">
    <source>
        <dbReference type="ARBA" id="ARBA00023033"/>
    </source>
</evidence>
<dbReference type="AlphaFoldDB" id="A0A1S4E6P1"/>
<dbReference type="GO" id="GO:0005506">
    <property type="term" value="F:iron ion binding"/>
    <property type="evidence" value="ECO:0007669"/>
    <property type="project" value="InterPro"/>
</dbReference>